<sequence>MLLTEICLCRLQQKDPVGQLAEILLSSVRSRAHTPLMMDVGLIQSNFKVVLRRDLICSLLLLGTTSIICPAWLICDKSKNRRWSEFRHVTPRIEILNKVAKRNIGVKKKKIDLLAIRILNTCKQYKLISS</sequence>
<feature type="transmembrane region" description="Helical" evidence="1">
    <location>
        <begin position="55"/>
        <end position="74"/>
    </location>
</feature>
<keyword evidence="1" id="KW-0472">Membrane</keyword>
<reference evidence="2 3" key="1">
    <citation type="journal article" date="2019" name="Sci. Rep.">
        <title>Orb-weaving spider Araneus ventricosus genome elucidates the spidroin gene catalogue.</title>
        <authorList>
            <person name="Kono N."/>
            <person name="Nakamura H."/>
            <person name="Ohtoshi R."/>
            <person name="Moran D.A.P."/>
            <person name="Shinohara A."/>
            <person name="Yoshida Y."/>
            <person name="Fujiwara M."/>
            <person name="Mori M."/>
            <person name="Tomita M."/>
            <person name="Arakawa K."/>
        </authorList>
    </citation>
    <scope>NUCLEOTIDE SEQUENCE [LARGE SCALE GENOMIC DNA]</scope>
</reference>
<evidence type="ECO:0000313" key="3">
    <source>
        <dbReference type="Proteomes" id="UP000499080"/>
    </source>
</evidence>
<evidence type="ECO:0000256" key="1">
    <source>
        <dbReference type="SAM" id="Phobius"/>
    </source>
</evidence>
<name>A0A4Y2BJ93_ARAVE</name>
<keyword evidence="1" id="KW-1133">Transmembrane helix</keyword>
<accession>A0A4Y2BJ93</accession>
<comment type="caution">
    <text evidence="2">The sequence shown here is derived from an EMBL/GenBank/DDBJ whole genome shotgun (WGS) entry which is preliminary data.</text>
</comment>
<keyword evidence="3" id="KW-1185">Reference proteome</keyword>
<organism evidence="2 3">
    <name type="scientific">Araneus ventricosus</name>
    <name type="common">Orbweaver spider</name>
    <name type="synonym">Epeira ventricosa</name>
    <dbReference type="NCBI Taxonomy" id="182803"/>
    <lineage>
        <taxon>Eukaryota</taxon>
        <taxon>Metazoa</taxon>
        <taxon>Ecdysozoa</taxon>
        <taxon>Arthropoda</taxon>
        <taxon>Chelicerata</taxon>
        <taxon>Arachnida</taxon>
        <taxon>Araneae</taxon>
        <taxon>Araneomorphae</taxon>
        <taxon>Entelegynae</taxon>
        <taxon>Araneoidea</taxon>
        <taxon>Araneidae</taxon>
        <taxon>Araneus</taxon>
    </lineage>
</organism>
<dbReference type="AlphaFoldDB" id="A0A4Y2BJ93"/>
<proteinExistence type="predicted"/>
<dbReference type="Proteomes" id="UP000499080">
    <property type="component" value="Unassembled WGS sequence"/>
</dbReference>
<protein>
    <submittedName>
        <fullName evidence="2">Uncharacterized protein</fullName>
    </submittedName>
</protein>
<gene>
    <name evidence="2" type="ORF">AVEN_136933_1</name>
</gene>
<dbReference type="EMBL" id="BGPR01000079">
    <property type="protein sequence ID" value="GBL91435.1"/>
    <property type="molecule type" value="Genomic_DNA"/>
</dbReference>
<keyword evidence="1" id="KW-0812">Transmembrane</keyword>
<evidence type="ECO:0000313" key="2">
    <source>
        <dbReference type="EMBL" id="GBL91435.1"/>
    </source>
</evidence>